<dbReference type="Pfam" id="PF09694">
    <property type="entry name" value="Gcw_chp"/>
    <property type="match status" value="1"/>
</dbReference>
<dbReference type="OrthoDB" id="9793561at2"/>
<evidence type="ECO:0008006" key="4">
    <source>
        <dbReference type="Google" id="ProtNLM"/>
    </source>
</evidence>
<dbReference type="AlphaFoldDB" id="A0A4D7BBE7"/>
<dbReference type="NCBIfam" id="TIGR02001">
    <property type="entry name" value="gcw_chp"/>
    <property type="match status" value="1"/>
</dbReference>
<proteinExistence type="predicted"/>
<evidence type="ECO:0000256" key="1">
    <source>
        <dbReference type="SAM" id="MobiDB-lite"/>
    </source>
</evidence>
<reference evidence="2 3" key="1">
    <citation type="submission" date="2019-04" db="EMBL/GenBank/DDBJ databases">
        <title>Phreatobacter aquaticus sp. nov.</title>
        <authorList>
            <person name="Choi A."/>
        </authorList>
    </citation>
    <scope>NUCLEOTIDE SEQUENCE [LARGE SCALE GENOMIC DNA]</scope>
    <source>
        <strain evidence="2 3">KCTC 52518</strain>
    </source>
</reference>
<sequence>MLRLHRPGISAKAAQASDLSPLHRIASSRRPSAFRRPVERRRAFTAAARRENLGRGASGGSRRAKAPEECSLRSEVLARRGRAGGRAAVIAAPVAVWLAIGGSARAQTADYSPVGSIGLGARGGPAAEAPIRAGPAPGRAAGPVEFSFRAGFASDYIYRGTTLSDRKPAFGAAFEAAFGLAYVGATITSVRMPSQPAAEVTVSGGLRPKLGSIAFDFSWNYFLYPNEKQVIEATHMNYWEVIARADTKIGDVLRVAAGFAYAPNVSNSGSWSKYAAFGMAVDLPGAMLPPDVTATLTGGAGYSWFGNQPAASGGYPFPSYLTWNAGVTFTHGRVNLDLRYYDTNLSRENCFVLTGDPNAARGGRIDPVTNPEGLASRWCSATVVAKLWFALN</sequence>
<protein>
    <recommendedName>
        <fullName evidence="4">Porin</fullName>
    </recommendedName>
</protein>
<evidence type="ECO:0000313" key="3">
    <source>
        <dbReference type="Proteomes" id="UP000298781"/>
    </source>
</evidence>
<dbReference type="InterPro" id="IPR010239">
    <property type="entry name" value="CHP02001"/>
</dbReference>
<accession>A0A4D7BBE7</accession>
<name>A0A4D7BBE7_9HYPH</name>
<dbReference type="Proteomes" id="UP000298781">
    <property type="component" value="Chromosome"/>
</dbReference>
<evidence type="ECO:0000313" key="2">
    <source>
        <dbReference type="EMBL" id="QCI68010.1"/>
    </source>
</evidence>
<keyword evidence="3" id="KW-1185">Reference proteome</keyword>
<organism evidence="2 3">
    <name type="scientific">Phreatobacter stygius</name>
    <dbReference type="NCBI Taxonomy" id="1940610"/>
    <lineage>
        <taxon>Bacteria</taxon>
        <taxon>Pseudomonadati</taxon>
        <taxon>Pseudomonadota</taxon>
        <taxon>Alphaproteobacteria</taxon>
        <taxon>Hyphomicrobiales</taxon>
        <taxon>Phreatobacteraceae</taxon>
        <taxon>Phreatobacter</taxon>
    </lineage>
</organism>
<dbReference type="EMBL" id="CP039690">
    <property type="protein sequence ID" value="QCI68010.1"/>
    <property type="molecule type" value="Genomic_DNA"/>
</dbReference>
<dbReference type="KEGG" id="pstg:E8M01_29555"/>
<gene>
    <name evidence="2" type="ORF">E8M01_29555</name>
</gene>
<feature type="region of interest" description="Disordered" evidence="1">
    <location>
        <begin position="46"/>
        <end position="67"/>
    </location>
</feature>